<dbReference type="RefSeq" id="WP_121037271.1">
    <property type="nucleotide sequence ID" value="NZ_RCDC01000004.1"/>
</dbReference>
<reference evidence="1 2" key="1">
    <citation type="submission" date="2018-10" db="EMBL/GenBank/DDBJ databases">
        <title>Comparative analysis of microorganisms from saline springs in Andes Mountain Range, Colombia.</title>
        <authorList>
            <person name="Rubin E."/>
        </authorList>
    </citation>
    <scope>NUCLEOTIDE SEQUENCE [LARGE SCALE GENOMIC DNA]</scope>
    <source>
        <strain evidence="1 2">USBA GBX 843</strain>
    </source>
</reference>
<sequence>MSAFALAAIDTQIEDCRATGHTGNVENLMKARAAVAELIEADETLDACRDEIRRLRERMDNDRPLHPDTPALHRLEAAIKRRATALARVRGAA</sequence>
<name>A0A498CF59_9GAMM</name>
<accession>A0A498CF59</accession>
<dbReference type="Proteomes" id="UP000274786">
    <property type="component" value="Unassembled WGS sequence"/>
</dbReference>
<organism evidence="1 2">
    <name type="scientific">Stenotrophomonas rhizophila</name>
    <dbReference type="NCBI Taxonomy" id="216778"/>
    <lineage>
        <taxon>Bacteria</taxon>
        <taxon>Pseudomonadati</taxon>
        <taxon>Pseudomonadota</taxon>
        <taxon>Gammaproteobacteria</taxon>
        <taxon>Lysobacterales</taxon>
        <taxon>Lysobacteraceae</taxon>
        <taxon>Stenotrophomonas</taxon>
    </lineage>
</organism>
<dbReference type="EMBL" id="RCDC01000004">
    <property type="protein sequence ID" value="RLK56267.1"/>
    <property type="molecule type" value="Genomic_DNA"/>
</dbReference>
<proteinExistence type="predicted"/>
<protein>
    <submittedName>
        <fullName evidence="1">Uncharacterized protein</fullName>
    </submittedName>
</protein>
<dbReference type="AlphaFoldDB" id="A0A498CF59"/>
<evidence type="ECO:0000313" key="1">
    <source>
        <dbReference type="EMBL" id="RLK56267.1"/>
    </source>
</evidence>
<comment type="caution">
    <text evidence="1">The sequence shown here is derived from an EMBL/GenBank/DDBJ whole genome shotgun (WGS) entry which is preliminary data.</text>
</comment>
<evidence type="ECO:0000313" key="2">
    <source>
        <dbReference type="Proteomes" id="UP000274786"/>
    </source>
</evidence>
<gene>
    <name evidence="1" type="ORF">BCL79_0651</name>
</gene>